<organism evidence="2 3">
    <name type="scientific">Orrella daihaiensis</name>
    <dbReference type="NCBI Taxonomy" id="2782176"/>
    <lineage>
        <taxon>Bacteria</taxon>
        <taxon>Pseudomonadati</taxon>
        <taxon>Pseudomonadota</taxon>
        <taxon>Betaproteobacteria</taxon>
        <taxon>Burkholderiales</taxon>
        <taxon>Alcaligenaceae</taxon>
        <taxon>Orrella</taxon>
    </lineage>
</organism>
<accession>A0ABY4ANJ5</accession>
<dbReference type="SUPFAM" id="SSF53474">
    <property type="entry name" value="alpha/beta-Hydrolases"/>
    <property type="match status" value="1"/>
</dbReference>
<reference evidence="2 3" key="1">
    <citation type="submission" date="2020-11" db="EMBL/GenBank/DDBJ databases">
        <title>Algicoccus daihaiensis sp.nov., isolated from Daihai Lake in Inner Mongolia.</title>
        <authorList>
            <person name="Kai J."/>
        </authorList>
    </citation>
    <scope>NUCLEOTIDE SEQUENCE [LARGE SCALE GENOMIC DNA]</scope>
    <source>
        <strain evidence="3">f23</strain>
    </source>
</reference>
<evidence type="ECO:0000259" key="1">
    <source>
        <dbReference type="Pfam" id="PF12697"/>
    </source>
</evidence>
<dbReference type="Proteomes" id="UP000831607">
    <property type="component" value="Chromosome"/>
</dbReference>
<evidence type="ECO:0000313" key="3">
    <source>
        <dbReference type="Proteomes" id="UP000831607"/>
    </source>
</evidence>
<dbReference type="InterPro" id="IPR000073">
    <property type="entry name" value="AB_hydrolase_1"/>
</dbReference>
<dbReference type="PRINTS" id="PR00111">
    <property type="entry name" value="ABHYDROLASE"/>
</dbReference>
<protein>
    <submittedName>
        <fullName evidence="2">Alpha/beta hydrolase</fullName>
    </submittedName>
</protein>
<dbReference type="InterPro" id="IPR050266">
    <property type="entry name" value="AB_hydrolase_sf"/>
</dbReference>
<keyword evidence="3" id="KW-1185">Reference proteome</keyword>
<dbReference type="InterPro" id="IPR029058">
    <property type="entry name" value="AB_hydrolase_fold"/>
</dbReference>
<gene>
    <name evidence="2" type="ORF">DHf2319_07230</name>
</gene>
<dbReference type="Pfam" id="PF12697">
    <property type="entry name" value="Abhydrolase_6"/>
    <property type="match status" value="1"/>
</dbReference>
<dbReference type="PANTHER" id="PTHR43798">
    <property type="entry name" value="MONOACYLGLYCEROL LIPASE"/>
    <property type="match status" value="1"/>
</dbReference>
<dbReference type="EMBL" id="CP063982">
    <property type="protein sequence ID" value="UOD51608.1"/>
    <property type="molecule type" value="Genomic_DNA"/>
</dbReference>
<sequence>MAYYEWGDPDNSDLLLCVHGLTRTGRDFDVLAEHLSKRFRVVCPDVVGRGLSDWLVQPLSYAVPQYAADMVALVARLQPKTLCWVGTSMGGLIALSYAALVAHAKDPDRALPPARRNATIGEPVIPISRLVLNDVGPRIEASSLTRIGQYLSEPTSFETFEQAVQYMRQTAASFGPHSDVQWEMLTRHYFVPFNGRWVKHYDPAIAVAFAAVTQDLITQGEMMLWQAYQCVRAPTLIMHGEQSDLLLTDTVQAMLAANPQAQAHTVKGVGHAPSLIVQDQIEVVSEFLFTDA</sequence>
<keyword evidence="2" id="KW-0378">Hydrolase</keyword>
<evidence type="ECO:0000313" key="2">
    <source>
        <dbReference type="EMBL" id="UOD51608.1"/>
    </source>
</evidence>
<name>A0ABY4ANJ5_9BURK</name>
<dbReference type="GO" id="GO:0016787">
    <property type="term" value="F:hydrolase activity"/>
    <property type="evidence" value="ECO:0007669"/>
    <property type="project" value="UniProtKB-KW"/>
</dbReference>
<dbReference type="Gene3D" id="3.40.50.1820">
    <property type="entry name" value="alpha/beta hydrolase"/>
    <property type="match status" value="1"/>
</dbReference>
<proteinExistence type="predicted"/>
<feature type="domain" description="AB hydrolase-1" evidence="1">
    <location>
        <begin position="15"/>
        <end position="275"/>
    </location>
</feature>